<dbReference type="InterPro" id="IPR036770">
    <property type="entry name" value="Ankyrin_rpt-contain_sf"/>
</dbReference>
<protein>
    <submittedName>
        <fullName evidence="4 5">Uncharacterized protein</fullName>
    </submittedName>
</protein>
<keyword evidence="1" id="KW-0677">Repeat</keyword>
<dbReference type="SUPFAM" id="SSF48403">
    <property type="entry name" value="Ankyrin repeat"/>
    <property type="match status" value="1"/>
</dbReference>
<evidence type="ECO:0000256" key="3">
    <source>
        <dbReference type="PROSITE-ProRule" id="PRU00023"/>
    </source>
</evidence>
<dbReference type="GO" id="GO:0005737">
    <property type="term" value="C:cytoplasm"/>
    <property type="evidence" value="ECO:0007669"/>
    <property type="project" value="TreeGrafter"/>
</dbReference>
<feature type="repeat" description="ANK" evidence="3">
    <location>
        <begin position="81"/>
        <end position="113"/>
    </location>
</feature>
<gene>
    <name evidence="4" type="ORF">CAPTEDRAFT_46842</name>
</gene>
<dbReference type="PROSITE" id="PS50088">
    <property type="entry name" value="ANK_REPEAT"/>
    <property type="match status" value="3"/>
</dbReference>
<dbReference type="EnsemblMetazoa" id="CapteT46842">
    <property type="protein sequence ID" value="CapteP46842"/>
    <property type="gene ID" value="CapteG46842"/>
</dbReference>
<evidence type="ECO:0000313" key="4">
    <source>
        <dbReference type="EMBL" id="ELT93193.1"/>
    </source>
</evidence>
<evidence type="ECO:0000313" key="6">
    <source>
        <dbReference type="Proteomes" id="UP000014760"/>
    </source>
</evidence>
<dbReference type="PROSITE" id="PS50297">
    <property type="entry name" value="ANK_REP_REGION"/>
    <property type="match status" value="2"/>
</dbReference>
<feature type="non-terminal residue" evidence="4">
    <location>
        <position position="143"/>
    </location>
</feature>
<dbReference type="SMART" id="SM00248">
    <property type="entry name" value="ANK"/>
    <property type="match status" value="3"/>
</dbReference>
<sequence>GADSNILNLDINTPLHTASLKGYVHIIKMLLENEADPNIPDKREYTALHLVINAEMNHQTRDDIVQMLIEHGADANRNNESQISPLHIASHEGHARIVKILLGNNADPNKTDKYGDCALHRVMINAEMDHQTRDDIVHLLIEH</sequence>
<keyword evidence="6" id="KW-1185">Reference proteome</keyword>
<dbReference type="Proteomes" id="UP000014760">
    <property type="component" value="Unassembled WGS sequence"/>
</dbReference>
<dbReference type="OMA" id="CKPAFIA"/>
<dbReference type="OrthoDB" id="7464126at2759"/>
<dbReference type="PRINTS" id="PR01415">
    <property type="entry name" value="ANKYRIN"/>
</dbReference>
<dbReference type="STRING" id="283909.R7THA8"/>
<dbReference type="Pfam" id="PF12796">
    <property type="entry name" value="Ank_2"/>
    <property type="match status" value="1"/>
</dbReference>
<dbReference type="InterPro" id="IPR002110">
    <property type="entry name" value="Ankyrin_rpt"/>
</dbReference>
<dbReference type="PANTHER" id="PTHR24198:SF165">
    <property type="entry name" value="ANKYRIN REPEAT-CONTAINING PROTEIN-RELATED"/>
    <property type="match status" value="1"/>
</dbReference>
<dbReference type="PANTHER" id="PTHR24198">
    <property type="entry name" value="ANKYRIN REPEAT AND PROTEIN KINASE DOMAIN-CONTAINING PROTEIN"/>
    <property type="match status" value="1"/>
</dbReference>
<dbReference type="EMBL" id="AMQN01002700">
    <property type="status" value="NOT_ANNOTATED_CDS"/>
    <property type="molecule type" value="Genomic_DNA"/>
</dbReference>
<reference evidence="6" key="1">
    <citation type="submission" date="2012-12" db="EMBL/GenBank/DDBJ databases">
        <authorList>
            <person name="Hellsten U."/>
            <person name="Grimwood J."/>
            <person name="Chapman J.A."/>
            <person name="Shapiro H."/>
            <person name="Aerts A."/>
            <person name="Otillar R.P."/>
            <person name="Terry A.Y."/>
            <person name="Boore J.L."/>
            <person name="Simakov O."/>
            <person name="Marletaz F."/>
            <person name="Cho S.-J."/>
            <person name="Edsinger-Gonzales E."/>
            <person name="Havlak P."/>
            <person name="Kuo D.-H."/>
            <person name="Larsson T."/>
            <person name="Lv J."/>
            <person name="Arendt D."/>
            <person name="Savage R."/>
            <person name="Osoegawa K."/>
            <person name="de Jong P."/>
            <person name="Lindberg D.R."/>
            <person name="Seaver E.C."/>
            <person name="Weisblat D.A."/>
            <person name="Putnam N.H."/>
            <person name="Grigoriev I.V."/>
            <person name="Rokhsar D.S."/>
        </authorList>
    </citation>
    <scope>NUCLEOTIDE SEQUENCE</scope>
    <source>
        <strain evidence="6">I ESC-2004</strain>
    </source>
</reference>
<dbReference type="HOGENOM" id="CLU_000134_18_9_1"/>
<feature type="repeat" description="ANK" evidence="3">
    <location>
        <begin position="43"/>
        <end position="80"/>
    </location>
</feature>
<proteinExistence type="predicted"/>
<feature type="non-terminal residue" evidence="4">
    <location>
        <position position="1"/>
    </location>
</feature>
<reference evidence="4 6" key="2">
    <citation type="journal article" date="2013" name="Nature">
        <title>Insights into bilaterian evolution from three spiralian genomes.</title>
        <authorList>
            <person name="Simakov O."/>
            <person name="Marletaz F."/>
            <person name="Cho S.J."/>
            <person name="Edsinger-Gonzales E."/>
            <person name="Havlak P."/>
            <person name="Hellsten U."/>
            <person name="Kuo D.H."/>
            <person name="Larsson T."/>
            <person name="Lv J."/>
            <person name="Arendt D."/>
            <person name="Savage R."/>
            <person name="Osoegawa K."/>
            <person name="de Jong P."/>
            <person name="Grimwood J."/>
            <person name="Chapman J.A."/>
            <person name="Shapiro H."/>
            <person name="Aerts A."/>
            <person name="Otillar R.P."/>
            <person name="Terry A.Y."/>
            <person name="Boore J.L."/>
            <person name="Grigoriev I.V."/>
            <person name="Lindberg D.R."/>
            <person name="Seaver E.C."/>
            <person name="Weisblat D.A."/>
            <person name="Putnam N.H."/>
            <person name="Rokhsar D.S."/>
        </authorList>
    </citation>
    <scope>NUCLEOTIDE SEQUENCE</scope>
    <source>
        <strain evidence="4 6">I ESC-2004</strain>
    </source>
</reference>
<dbReference type="AlphaFoldDB" id="R7THA8"/>
<dbReference type="Pfam" id="PF00023">
    <property type="entry name" value="Ank"/>
    <property type="match status" value="1"/>
</dbReference>
<dbReference type="EMBL" id="KB309853">
    <property type="protein sequence ID" value="ELT93193.1"/>
    <property type="molecule type" value="Genomic_DNA"/>
</dbReference>
<evidence type="ECO:0000256" key="2">
    <source>
        <dbReference type="ARBA" id="ARBA00023043"/>
    </source>
</evidence>
<reference evidence="5" key="3">
    <citation type="submission" date="2015-06" db="UniProtKB">
        <authorList>
            <consortium name="EnsemblMetazoa"/>
        </authorList>
    </citation>
    <scope>IDENTIFICATION</scope>
</reference>
<evidence type="ECO:0000256" key="1">
    <source>
        <dbReference type="ARBA" id="ARBA00022737"/>
    </source>
</evidence>
<name>R7THA8_CAPTE</name>
<dbReference type="Gene3D" id="1.25.40.20">
    <property type="entry name" value="Ankyrin repeat-containing domain"/>
    <property type="match status" value="2"/>
</dbReference>
<evidence type="ECO:0000313" key="5">
    <source>
        <dbReference type="EnsemblMetazoa" id="CapteP46842"/>
    </source>
</evidence>
<organism evidence="4">
    <name type="scientific">Capitella teleta</name>
    <name type="common">Polychaete worm</name>
    <dbReference type="NCBI Taxonomy" id="283909"/>
    <lineage>
        <taxon>Eukaryota</taxon>
        <taxon>Metazoa</taxon>
        <taxon>Spiralia</taxon>
        <taxon>Lophotrochozoa</taxon>
        <taxon>Annelida</taxon>
        <taxon>Polychaeta</taxon>
        <taxon>Sedentaria</taxon>
        <taxon>Scolecida</taxon>
        <taxon>Capitellidae</taxon>
        <taxon>Capitella</taxon>
    </lineage>
</organism>
<feature type="repeat" description="ANK" evidence="3">
    <location>
        <begin position="10"/>
        <end position="42"/>
    </location>
</feature>
<keyword evidence="2 3" id="KW-0040">ANK repeat</keyword>
<accession>R7THA8</accession>